<dbReference type="PANTHER" id="PTHR30121:SF6">
    <property type="entry name" value="SLR6007 PROTEIN"/>
    <property type="match status" value="1"/>
</dbReference>
<dbReference type="InterPro" id="IPR051162">
    <property type="entry name" value="T4SS_component"/>
</dbReference>
<dbReference type="EMBL" id="JBHUDJ010000007">
    <property type="protein sequence ID" value="MFD1588053.1"/>
    <property type="molecule type" value="Genomic_DNA"/>
</dbReference>
<keyword evidence="3" id="KW-0812">Transmembrane</keyword>
<evidence type="ECO:0000256" key="3">
    <source>
        <dbReference type="SAM" id="Phobius"/>
    </source>
</evidence>
<dbReference type="InterPro" id="IPR027417">
    <property type="entry name" value="P-loop_NTPase"/>
</dbReference>
<dbReference type="Gene3D" id="3.40.50.300">
    <property type="entry name" value="P-loop containing nucleotide triphosphate hydrolases"/>
    <property type="match status" value="1"/>
</dbReference>
<dbReference type="AlphaFoldDB" id="A0ABD6CF73"/>
<feature type="coiled-coil region" evidence="1">
    <location>
        <begin position="197"/>
        <end position="243"/>
    </location>
</feature>
<gene>
    <name evidence="4" type="ORF">ACFR9U_13800</name>
</gene>
<dbReference type="Proteomes" id="UP001597119">
    <property type="component" value="Unassembled WGS sequence"/>
</dbReference>
<evidence type="ECO:0000256" key="1">
    <source>
        <dbReference type="SAM" id="Coils"/>
    </source>
</evidence>
<dbReference type="RefSeq" id="WP_379814543.1">
    <property type="nucleotide sequence ID" value="NZ_JBHUDJ010000007.1"/>
</dbReference>
<feature type="transmembrane region" description="Helical" evidence="3">
    <location>
        <begin position="15"/>
        <end position="36"/>
    </location>
</feature>
<evidence type="ECO:0000313" key="5">
    <source>
        <dbReference type="Proteomes" id="UP001597119"/>
    </source>
</evidence>
<reference evidence="4 5" key="1">
    <citation type="journal article" date="2019" name="Int. J. Syst. Evol. Microbiol.">
        <title>The Global Catalogue of Microorganisms (GCM) 10K type strain sequencing project: providing services to taxonomists for standard genome sequencing and annotation.</title>
        <authorList>
            <consortium name="The Broad Institute Genomics Platform"/>
            <consortium name="The Broad Institute Genome Sequencing Center for Infectious Disease"/>
            <person name="Wu L."/>
            <person name="Ma J."/>
        </authorList>
    </citation>
    <scope>NUCLEOTIDE SEQUENCE [LARGE SCALE GENOMIC DNA]</scope>
    <source>
        <strain evidence="4 5">CGMCC 1.12125</strain>
    </source>
</reference>
<name>A0ABD6CF73_9EURY</name>
<accession>A0ABD6CF73</accession>
<dbReference type="PANTHER" id="PTHR30121">
    <property type="entry name" value="UNCHARACTERIZED PROTEIN YJGR-RELATED"/>
    <property type="match status" value="1"/>
</dbReference>
<organism evidence="4 5">
    <name type="scientific">Halorientalis brevis</name>
    <dbReference type="NCBI Taxonomy" id="1126241"/>
    <lineage>
        <taxon>Archaea</taxon>
        <taxon>Methanobacteriati</taxon>
        <taxon>Methanobacteriota</taxon>
        <taxon>Stenosarchaea group</taxon>
        <taxon>Halobacteria</taxon>
        <taxon>Halobacteriales</taxon>
        <taxon>Haloarculaceae</taxon>
        <taxon>Halorientalis</taxon>
    </lineage>
</organism>
<comment type="caution">
    <text evidence="4">The sequence shown here is derived from an EMBL/GenBank/DDBJ whole genome shotgun (WGS) entry which is preliminary data.</text>
</comment>
<feature type="compositionally biased region" description="Acidic residues" evidence="2">
    <location>
        <begin position="52"/>
        <end position="80"/>
    </location>
</feature>
<sequence>MIVLQLPGIGSTSPVLIAIAVVGGFAAIGLLLLLLAQLGLISKNDTFEVETEAIDEPVVDEAATDDVDGTVDDTTGDVSDDTGGNTDAAAPNADSHSDTTEPEAVVDDGSDTDDVDEPTVIDDVSERQLSAIAPRHIIEDDEHYEHLRIEDDYVRSYFIDGWPEHIRDGAFEDVFTQPGLDYDVSIHVDPLDTTDALADLKDKIRDLESEYELLLDDGQTIEARDMERKLHDYREMRDTIRDTDAELVDVSMYVTVAAPTEDLLDRASDDLEDMLEKAGMTPILKTKDQERTLRSNTPIAKDEVGKKHSMMGGAVGAMMPFSSGTLMQDEGIPIGEHAANSSPIIYDRFTHDRGYNMLTIGNIGAGKSFSTKLHLLRRHLYDPDTIIVMLDPLQGFAGLCSALGGQPVTVGGDFGLNPLEIREPPEHVKEDPQVDPGKAKMKDLKAFFESFFEMRGEELGERWTTLQRALRIAYREQNIILDDPDTHGNPNPTIREHVVPVLLEMVTDVEEHTIIKDIVDDDERVQEILDAAEEVTDEERERAAQLLLAMEPFLEGGALSNLGRKSEFDIEDEDVVYLDLQQQESRGGLGLMMNLLFSAVYERAKQSDKKIIFAIDEARYIMRDKAALQFLEQAVRHSRHYDLSIQFITQTVGEFFQHEEARAIAEQCDHKLFFHIEGLDDDLREKVDMNEREAKFVRNATPGDEERGYSEAAFGVADKGWYPVHVRASDIEAAVVDLEPGEDVRSALPGMDESERVPEQIQEFRDRLLEKYGEEVEVSVRPEKMVPEIRVTNDNGEEELIVDHTELRRSGPDMDKRLKEALADAGYEVDEDDTDDVSKTDTVEERASMFAEMHTADDD</sequence>
<feature type="compositionally biased region" description="Acidic residues" evidence="2">
    <location>
        <begin position="100"/>
        <end position="120"/>
    </location>
</feature>
<protein>
    <submittedName>
        <fullName evidence="4">VirB4 family type IV secretion system protein</fullName>
    </submittedName>
</protein>
<dbReference type="SUPFAM" id="SSF52540">
    <property type="entry name" value="P-loop containing nucleoside triphosphate hydrolases"/>
    <property type="match status" value="1"/>
</dbReference>
<feature type="region of interest" description="Disordered" evidence="2">
    <location>
        <begin position="52"/>
        <end position="120"/>
    </location>
</feature>
<evidence type="ECO:0000256" key="2">
    <source>
        <dbReference type="SAM" id="MobiDB-lite"/>
    </source>
</evidence>
<dbReference type="CDD" id="cd01127">
    <property type="entry name" value="TrwB_TraG_TraD_VirD4"/>
    <property type="match status" value="1"/>
</dbReference>
<dbReference type="Gene3D" id="1.10.8.730">
    <property type="match status" value="1"/>
</dbReference>
<keyword evidence="1" id="KW-0175">Coiled coil</keyword>
<keyword evidence="3" id="KW-0472">Membrane</keyword>
<keyword evidence="3" id="KW-1133">Transmembrane helix</keyword>
<proteinExistence type="predicted"/>
<evidence type="ECO:0000313" key="4">
    <source>
        <dbReference type="EMBL" id="MFD1588053.1"/>
    </source>
</evidence>
<keyword evidence="5" id="KW-1185">Reference proteome</keyword>